<feature type="region of interest" description="Disordered" evidence="1">
    <location>
        <begin position="40"/>
        <end position="72"/>
    </location>
</feature>
<reference evidence="2" key="1">
    <citation type="submission" date="2021-03" db="EMBL/GenBank/DDBJ databases">
        <title>Draft genome sequence of rust myrtle Austropuccinia psidii MF-1, a brazilian biotype.</title>
        <authorList>
            <person name="Quecine M.C."/>
            <person name="Pachon D.M.R."/>
            <person name="Bonatelli M.L."/>
            <person name="Correr F.H."/>
            <person name="Franceschini L.M."/>
            <person name="Leite T.F."/>
            <person name="Margarido G.R.A."/>
            <person name="Almeida C.A."/>
            <person name="Ferrarezi J.A."/>
            <person name="Labate C.A."/>
        </authorList>
    </citation>
    <scope>NUCLEOTIDE SEQUENCE</scope>
    <source>
        <strain evidence="2">MF-1</strain>
    </source>
</reference>
<evidence type="ECO:0000313" key="2">
    <source>
        <dbReference type="EMBL" id="MBW0482869.1"/>
    </source>
</evidence>
<name>A0A9Q3CF26_9BASI</name>
<sequence>MNWMVKKLKLLIHLLATQPPVKKFHSHLIPSTPKNFQPVLSSLPSSIPPPSPKSSTFSPSLASPMKPSPIPQPRPSTITICFQHHLKRRSLVPFAILCFSIISKLGVLANQGYQIGSNCGELSSRFCAQIIQEGL</sequence>
<dbReference type="EMBL" id="AVOT02006966">
    <property type="protein sequence ID" value="MBW0482869.1"/>
    <property type="molecule type" value="Genomic_DNA"/>
</dbReference>
<comment type="caution">
    <text evidence="2">The sequence shown here is derived from an EMBL/GenBank/DDBJ whole genome shotgun (WGS) entry which is preliminary data.</text>
</comment>
<evidence type="ECO:0000256" key="1">
    <source>
        <dbReference type="SAM" id="MobiDB-lite"/>
    </source>
</evidence>
<gene>
    <name evidence="2" type="ORF">O181_022584</name>
</gene>
<organism evidence="2 3">
    <name type="scientific">Austropuccinia psidii MF-1</name>
    <dbReference type="NCBI Taxonomy" id="1389203"/>
    <lineage>
        <taxon>Eukaryota</taxon>
        <taxon>Fungi</taxon>
        <taxon>Dikarya</taxon>
        <taxon>Basidiomycota</taxon>
        <taxon>Pucciniomycotina</taxon>
        <taxon>Pucciniomycetes</taxon>
        <taxon>Pucciniales</taxon>
        <taxon>Sphaerophragmiaceae</taxon>
        <taxon>Austropuccinia</taxon>
    </lineage>
</organism>
<proteinExistence type="predicted"/>
<accession>A0A9Q3CF26</accession>
<feature type="compositionally biased region" description="Low complexity" evidence="1">
    <location>
        <begin position="53"/>
        <end position="64"/>
    </location>
</feature>
<dbReference type="Proteomes" id="UP000765509">
    <property type="component" value="Unassembled WGS sequence"/>
</dbReference>
<evidence type="ECO:0000313" key="3">
    <source>
        <dbReference type="Proteomes" id="UP000765509"/>
    </source>
</evidence>
<protein>
    <submittedName>
        <fullName evidence="2">Uncharacterized protein</fullName>
    </submittedName>
</protein>
<keyword evidence="3" id="KW-1185">Reference proteome</keyword>
<dbReference type="AlphaFoldDB" id="A0A9Q3CF26"/>